<reference evidence="3" key="3">
    <citation type="submission" date="2015-06" db="UniProtKB">
        <authorList>
            <consortium name="EnsemblProtists"/>
        </authorList>
    </citation>
    <scope>IDENTIFICATION</scope>
</reference>
<dbReference type="AlphaFoldDB" id="L1ITL4"/>
<dbReference type="EMBL" id="JH993041">
    <property type="protein sequence ID" value="EKX39224.1"/>
    <property type="molecule type" value="Genomic_DNA"/>
</dbReference>
<protein>
    <recommendedName>
        <fullName evidence="1">CS domain-containing protein</fullName>
    </recommendedName>
</protein>
<proteinExistence type="predicted"/>
<keyword evidence="4" id="KW-1185">Reference proteome</keyword>
<dbReference type="STRING" id="905079.L1ITL4"/>
<dbReference type="GeneID" id="17296041"/>
<dbReference type="eggNOG" id="ENOG502T0NT">
    <property type="taxonomic scope" value="Eukaryota"/>
</dbReference>
<dbReference type="Proteomes" id="UP000011087">
    <property type="component" value="Unassembled WGS sequence"/>
</dbReference>
<reference evidence="2 4" key="1">
    <citation type="journal article" date="2012" name="Nature">
        <title>Algal genomes reveal evolutionary mosaicism and the fate of nucleomorphs.</title>
        <authorList>
            <consortium name="DOE Joint Genome Institute"/>
            <person name="Curtis B.A."/>
            <person name="Tanifuji G."/>
            <person name="Burki F."/>
            <person name="Gruber A."/>
            <person name="Irimia M."/>
            <person name="Maruyama S."/>
            <person name="Arias M.C."/>
            <person name="Ball S.G."/>
            <person name="Gile G.H."/>
            <person name="Hirakawa Y."/>
            <person name="Hopkins J.F."/>
            <person name="Kuo A."/>
            <person name="Rensing S.A."/>
            <person name="Schmutz J."/>
            <person name="Symeonidi A."/>
            <person name="Elias M."/>
            <person name="Eveleigh R.J."/>
            <person name="Herman E.K."/>
            <person name="Klute M.J."/>
            <person name="Nakayama T."/>
            <person name="Obornik M."/>
            <person name="Reyes-Prieto A."/>
            <person name="Armbrust E.V."/>
            <person name="Aves S.J."/>
            <person name="Beiko R.G."/>
            <person name="Coutinho P."/>
            <person name="Dacks J.B."/>
            <person name="Durnford D.G."/>
            <person name="Fast N.M."/>
            <person name="Green B.R."/>
            <person name="Grisdale C.J."/>
            <person name="Hempel F."/>
            <person name="Henrissat B."/>
            <person name="Hoppner M.P."/>
            <person name="Ishida K."/>
            <person name="Kim E."/>
            <person name="Koreny L."/>
            <person name="Kroth P.G."/>
            <person name="Liu Y."/>
            <person name="Malik S.B."/>
            <person name="Maier U.G."/>
            <person name="McRose D."/>
            <person name="Mock T."/>
            <person name="Neilson J.A."/>
            <person name="Onodera N.T."/>
            <person name="Poole A.M."/>
            <person name="Pritham E.J."/>
            <person name="Richards T.A."/>
            <person name="Rocap G."/>
            <person name="Roy S.W."/>
            <person name="Sarai C."/>
            <person name="Schaack S."/>
            <person name="Shirato S."/>
            <person name="Slamovits C.H."/>
            <person name="Spencer D.F."/>
            <person name="Suzuki S."/>
            <person name="Worden A.Z."/>
            <person name="Zauner S."/>
            <person name="Barry K."/>
            <person name="Bell C."/>
            <person name="Bharti A.K."/>
            <person name="Crow J.A."/>
            <person name="Grimwood J."/>
            <person name="Kramer R."/>
            <person name="Lindquist E."/>
            <person name="Lucas S."/>
            <person name="Salamov A."/>
            <person name="McFadden G.I."/>
            <person name="Lane C.E."/>
            <person name="Keeling P.J."/>
            <person name="Gray M.W."/>
            <person name="Grigoriev I.V."/>
            <person name="Archibald J.M."/>
        </authorList>
    </citation>
    <scope>NUCLEOTIDE SEQUENCE</scope>
    <source>
        <strain evidence="2 4">CCMP2712</strain>
    </source>
</reference>
<dbReference type="RefSeq" id="XP_005826204.1">
    <property type="nucleotide sequence ID" value="XM_005826147.1"/>
</dbReference>
<accession>L1ITL4</accession>
<dbReference type="InterPro" id="IPR008978">
    <property type="entry name" value="HSP20-like_chaperone"/>
</dbReference>
<evidence type="ECO:0000313" key="4">
    <source>
        <dbReference type="Proteomes" id="UP000011087"/>
    </source>
</evidence>
<dbReference type="Gene3D" id="2.60.40.790">
    <property type="match status" value="1"/>
</dbReference>
<dbReference type="PaxDb" id="55529-EKX39224"/>
<evidence type="ECO:0000259" key="1">
    <source>
        <dbReference type="PROSITE" id="PS51203"/>
    </source>
</evidence>
<dbReference type="CDD" id="cd06467">
    <property type="entry name" value="p23_NUDC_like"/>
    <property type="match status" value="1"/>
</dbReference>
<evidence type="ECO:0000313" key="3">
    <source>
        <dbReference type="EnsemblProtists" id="EKX39224"/>
    </source>
</evidence>
<dbReference type="KEGG" id="gtt:GUITHDRAFT_114659"/>
<gene>
    <name evidence="2" type="ORF">GUITHDRAFT_114659</name>
</gene>
<dbReference type="PROSITE" id="PS51203">
    <property type="entry name" value="CS"/>
    <property type="match status" value="1"/>
</dbReference>
<sequence>MPLKLRGPAGAGKRISLCRKGGSFALKAVESGMEEKDISTNEVQFIDSSERCLVVLPIEEDVKSRNIECEITKNIIFLSVNGNRILDGEMWSSVKLDDSYWEIDEYGGYDRCIVIRLVKSQPGAWPLLLKQDYDPNAADWADRQVVSRKEVSKEDVEKALQLLVALMKPSLLELPAVAEKEEEREGTENEELDEPKVAWKNAVDETIEEEWEDAARSYREALSNGGTPENIMEMLKSTQMMLTGMMIMLWGDEDKWEMETENEEDWEK</sequence>
<reference evidence="4" key="2">
    <citation type="submission" date="2012-11" db="EMBL/GenBank/DDBJ databases">
        <authorList>
            <person name="Kuo A."/>
            <person name="Curtis B.A."/>
            <person name="Tanifuji G."/>
            <person name="Burki F."/>
            <person name="Gruber A."/>
            <person name="Irimia M."/>
            <person name="Maruyama S."/>
            <person name="Arias M.C."/>
            <person name="Ball S.G."/>
            <person name="Gile G.H."/>
            <person name="Hirakawa Y."/>
            <person name="Hopkins J.F."/>
            <person name="Rensing S.A."/>
            <person name="Schmutz J."/>
            <person name="Symeonidi A."/>
            <person name="Elias M."/>
            <person name="Eveleigh R.J."/>
            <person name="Herman E.K."/>
            <person name="Klute M.J."/>
            <person name="Nakayama T."/>
            <person name="Obornik M."/>
            <person name="Reyes-Prieto A."/>
            <person name="Armbrust E.V."/>
            <person name="Aves S.J."/>
            <person name="Beiko R.G."/>
            <person name="Coutinho P."/>
            <person name="Dacks J.B."/>
            <person name="Durnford D.G."/>
            <person name="Fast N.M."/>
            <person name="Green B.R."/>
            <person name="Grisdale C."/>
            <person name="Hempe F."/>
            <person name="Henrissat B."/>
            <person name="Hoppner M.P."/>
            <person name="Ishida K.-I."/>
            <person name="Kim E."/>
            <person name="Koreny L."/>
            <person name="Kroth P.G."/>
            <person name="Liu Y."/>
            <person name="Malik S.-B."/>
            <person name="Maier U.G."/>
            <person name="McRose D."/>
            <person name="Mock T."/>
            <person name="Neilson J.A."/>
            <person name="Onodera N.T."/>
            <person name="Poole A.M."/>
            <person name="Pritham E.J."/>
            <person name="Richards T.A."/>
            <person name="Rocap G."/>
            <person name="Roy S.W."/>
            <person name="Sarai C."/>
            <person name="Schaack S."/>
            <person name="Shirato S."/>
            <person name="Slamovits C.H."/>
            <person name="Spencer D.F."/>
            <person name="Suzuki S."/>
            <person name="Worden A.Z."/>
            <person name="Zauner S."/>
            <person name="Barry K."/>
            <person name="Bell C."/>
            <person name="Bharti A.K."/>
            <person name="Crow J.A."/>
            <person name="Grimwood J."/>
            <person name="Kramer R."/>
            <person name="Lindquist E."/>
            <person name="Lucas S."/>
            <person name="Salamov A."/>
            <person name="McFadden G.I."/>
            <person name="Lane C.E."/>
            <person name="Keeling P.J."/>
            <person name="Gray M.W."/>
            <person name="Grigoriev I.V."/>
            <person name="Archibald J.M."/>
        </authorList>
    </citation>
    <scope>NUCLEOTIDE SEQUENCE</scope>
    <source>
        <strain evidence="4">CCMP2712</strain>
    </source>
</reference>
<dbReference type="OrthoDB" id="515366at2759"/>
<evidence type="ECO:0000313" key="2">
    <source>
        <dbReference type="EMBL" id="EKX39224.1"/>
    </source>
</evidence>
<organism evidence="2">
    <name type="scientific">Guillardia theta (strain CCMP2712)</name>
    <name type="common">Cryptophyte</name>
    <dbReference type="NCBI Taxonomy" id="905079"/>
    <lineage>
        <taxon>Eukaryota</taxon>
        <taxon>Cryptophyceae</taxon>
        <taxon>Pyrenomonadales</taxon>
        <taxon>Geminigeraceae</taxon>
        <taxon>Guillardia</taxon>
    </lineage>
</organism>
<dbReference type="EnsemblProtists" id="EKX39224">
    <property type="protein sequence ID" value="EKX39224"/>
    <property type="gene ID" value="GUITHDRAFT_114659"/>
</dbReference>
<dbReference type="SUPFAM" id="SSF49764">
    <property type="entry name" value="HSP20-like chaperones"/>
    <property type="match status" value="1"/>
</dbReference>
<dbReference type="Pfam" id="PF04969">
    <property type="entry name" value="CS"/>
    <property type="match status" value="1"/>
</dbReference>
<feature type="domain" description="CS" evidence="1">
    <location>
        <begin position="38"/>
        <end position="129"/>
    </location>
</feature>
<name>L1ITL4_GUITC</name>
<dbReference type="HOGENOM" id="CLU_1039939_0_0_1"/>
<dbReference type="InterPro" id="IPR007052">
    <property type="entry name" value="CS_dom"/>
</dbReference>